<dbReference type="AlphaFoldDB" id="N9XGG6"/>
<gene>
    <name evidence="3" type="ORF">HMPREF1092_03262</name>
</gene>
<comment type="caution">
    <text evidence="3">The sequence shown here is derived from an EMBL/GenBank/DDBJ whole genome shotgun (WGS) entry which is preliminary data.</text>
</comment>
<name>N9XGG6_9CLOT</name>
<organism evidence="3 4">
    <name type="scientific">Clostridium thermobutyricum</name>
    <dbReference type="NCBI Taxonomy" id="29372"/>
    <lineage>
        <taxon>Bacteria</taxon>
        <taxon>Bacillati</taxon>
        <taxon>Bacillota</taxon>
        <taxon>Clostridia</taxon>
        <taxon>Eubacteriales</taxon>
        <taxon>Clostridiaceae</taxon>
        <taxon>Clostridium</taxon>
    </lineage>
</organism>
<feature type="region of interest" description="Disordered" evidence="1">
    <location>
        <begin position="308"/>
        <end position="375"/>
    </location>
</feature>
<keyword evidence="2" id="KW-0812">Transmembrane</keyword>
<feature type="compositionally biased region" description="Low complexity" evidence="1">
    <location>
        <begin position="315"/>
        <end position="356"/>
    </location>
</feature>
<evidence type="ECO:0000256" key="1">
    <source>
        <dbReference type="SAM" id="MobiDB-lite"/>
    </source>
</evidence>
<dbReference type="Proteomes" id="UP000013097">
    <property type="component" value="Unassembled WGS sequence"/>
</dbReference>
<keyword evidence="2" id="KW-0472">Membrane</keyword>
<proteinExistence type="predicted"/>
<sequence>MYDEENYNFEKKHENKRRKFRITAKTIVVIVIIGIIGVIGFTIYKCISEYNKRVQENVEIAINEINTAPHLKKIQLNNKYNKDIYAAIVIKGVSQVKGIIANEILNLNFTGFYAFQNVNNEFSSECNLTNKLNNALKMKMIKNFEDYINEGNIKLNIPSIEKELGVKSEKDIFVSAKVVKNKEPNLPNRNIYIDPKIAMLKGIKMPNYNGGYLEIVFLNKNNVINYLNKANQNQGSEQYKVSNDNISGFDILLAYIWMNNSYTPLYFTDTPLYSGNSGWTVIDKYNNKNSNGEEEEPDINTNSTISSDIEEEAESSNSNNISNTSNSNEDENNSASSSSSIEESSGSSNSSSSSISSEEEENSSSSFSSCSDDDD</sequence>
<keyword evidence="4" id="KW-1185">Reference proteome</keyword>
<dbReference type="HOGENOM" id="CLU_737122_0_0_9"/>
<evidence type="ECO:0000313" key="4">
    <source>
        <dbReference type="Proteomes" id="UP000013097"/>
    </source>
</evidence>
<accession>N9XGG6</accession>
<feature type="transmembrane region" description="Helical" evidence="2">
    <location>
        <begin position="22"/>
        <end position="44"/>
    </location>
</feature>
<evidence type="ECO:0000256" key="2">
    <source>
        <dbReference type="SAM" id="Phobius"/>
    </source>
</evidence>
<keyword evidence="2" id="KW-1133">Transmembrane helix</keyword>
<dbReference type="RefSeq" id="WP_002599702.1">
    <property type="nucleotide sequence ID" value="NZ_KB850959.1"/>
</dbReference>
<dbReference type="PATRIC" id="fig|999411.4.peg.3177"/>
<protein>
    <submittedName>
        <fullName evidence="3">Uncharacterized protein</fullName>
    </submittedName>
</protein>
<dbReference type="EMBL" id="AGYT01000025">
    <property type="protein sequence ID" value="ENY98782.1"/>
    <property type="molecule type" value="Genomic_DNA"/>
</dbReference>
<reference evidence="3 4" key="1">
    <citation type="submission" date="2013-01" db="EMBL/GenBank/DDBJ databases">
        <title>The Genome Sequence of Clostridium colicanis 209318.</title>
        <authorList>
            <consortium name="The Broad Institute Genome Sequencing Platform"/>
            <person name="Earl A."/>
            <person name="Ward D."/>
            <person name="Feldgarden M."/>
            <person name="Gevers D."/>
            <person name="Courvalin P."/>
            <person name="Lambert T."/>
            <person name="Walker B."/>
            <person name="Young S.K."/>
            <person name="Zeng Q."/>
            <person name="Gargeya S."/>
            <person name="Fitzgerald M."/>
            <person name="Haas B."/>
            <person name="Abouelleil A."/>
            <person name="Alvarado L."/>
            <person name="Arachchi H.M."/>
            <person name="Berlin A.M."/>
            <person name="Chapman S.B."/>
            <person name="Dewar J."/>
            <person name="Goldberg J."/>
            <person name="Griggs A."/>
            <person name="Gujja S."/>
            <person name="Hansen M."/>
            <person name="Howarth C."/>
            <person name="Imamovic A."/>
            <person name="Larimer J."/>
            <person name="McCowan C."/>
            <person name="Murphy C."/>
            <person name="Neiman D."/>
            <person name="Pearson M."/>
            <person name="Priest M."/>
            <person name="Roberts A."/>
            <person name="Saif S."/>
            <person name="Shea T."/>
            <person name="Sisk P."/>
            <person name="Sykes S."/>
            <person name="Wortman J."/>
            <person name="Nusbaum C."/>
            <person name="Birren B."/>
        </authorList>
    </citation>
    <scope>NUCLEOTIDE SEQUENCE [LARGE SCALE GENOMIC DNA]</scope>
    <source>
        <strain evidence="3 4">209318</strain>
    </source>
</reference>
<evidence type="ECO:0000313" key="3">
    <source>
        <dbReference type="EMBL" id="ENY98782.1"/>
    </source>
</evidence>